<evidence type="ECO:0000313" key="5">
    <source>
        <dbReference type="Proteomes" id="UP000184509"/>
    </source>
</evidence>
<gene>
    <name evidence="4" type="ORF">SAMN05444405_10849</name>
</gene>
<dbReference type="AlphaFoldDB" id="A0A1M5BAN0"/>
<dbReference type="InterPro" id="IPR013830">
    <property type="entry name" value="SGNH_hydro"/>
</dbReference>
<dbReference type="Gene3D" id="3.40.50.1820">
    <property type="entry name" value="alpha/beta hydrolase"/>
    <property type="match status" value="1"/>
</dbReference>
<evidence type="ECO:0000259" key="3">
    <source>
        <dbReference type="Pfam" id="PF20434"/>
    </source>
</evidence>
<dbReference type="Proteomes" id="UP000184509">
    <property type="component" value="Unassembled WGS sequence"/>
</dbReference>
<feature type="domain" description="BD-FAE-like" evidence="3">
    <location>
        <begin position="103"/>
        <end position="198"/>
    </location>
</feature>
<comment type="similarity">
    <text evidence="1">Belongs to the 'GDSL' lipolytic enzyme family. Platelet-activating factor acetylhydrolase IB beta/gamma subunits subfamily.</text>
</comment>
<protein>
    <submittedName>
        <fullName evidence="4">Alpha/beta hydrolase fold</fullName>
    </submittedName>
</protein>
<dbReference type="STRING" id="1297750.SAMN05444405_10849"/>
<name>A0A1M5BAN0_9BACE</name>
<feature type="domain" description="SGNH hydrolase-type esterase" evidence="2">
    <location>
        <begin position="573"/>
        <end position="756"/>
    </location>
</feature>
<dbReference type="SUPFAM" id="SSF52266">
    <property type="entry name" value="SGNH hydrolase"/>
    <property type="match status" value="2"/>
</dbReference>
<feature type="domain" description="SGNH hydrolase-type esterase" evidence="2">
    <location>
        <begin position="341"/>
        <end position="512"/>
    </location>
</feature>
<dbReference type="Pfam" id="PF13472">
    <property type="entry name" value="Lipase_GDSL_2"/>
    <property type="match status" value="2"/>
</dbReference>
<reference evidence="5" key="1">
    <citation type="submission" date="2016-11" db="EMBL/GenBank/DDBJ databases">
        <authorList>
            <person name="Varghese N."/>
            <person name="Submissions S."/>
        </authorList>
    </citation>
    <scope>NUCLEOTIDE SEQUENCE [LARGE SCALE GENOMIC DNA]</scope>
    <source>
        <strain evidence="5">DSM 26991</strain>
    </source>
</reference>
<proteinExistence type="inferred from homology"/>
<accession>A0A1M5BAN0</accession>
<dbReference type="GO" id="GO:0016788">
    <property type="term" value="F:hydrolase activity, acting on ester bonds"/>
    <property type="evidence" value="ECO:0007669"/>
    <property type="project" value="UniProtKB-ARBA"/>
</dbReference>
<dbReference type="PANTHER" id="PTHR11852:SF0">
    <property type="entry name" value="PLATELET-ACTIVATING FACTOR ACETYLHYDROLASE IB SUBUNIT BETA HOMOLOG"/>
    <property type="match status" value="1"/>
</dbReference>
<dbReference type="Gene3D" id="3.40.50.1110">
    <property type="entry name" value="SGNH hydrolase"/>
    <property type="match status" value="2"/>
</dbReference>
<dbReference type="InterPro" id="IPR029058">
    <property type="entry name" value="AB_hydrolase_fold"/>
</dbReference>
<evidence type="ECO:0000259" key="2">
    <source>
        <dbReference type="Pfam" id="PF13472"/>
    </source>
</evidence>
<dbReference type="InterPro" id="IPR036514">
    <property type="entry name" value="SGNH_hydro_sf"/>
</dbReference>
<dbReference type="InterPro" id="IPR049492">
    <property type="entry name" value="BD-FAE-like_dom"/>
</dbReference>
<dbReference type="EMBL" id="FQTV01000008">
    <property type="protein sequence ID" value="SHF39563.1"/>
    <property type="molecule type" value="Genomic_DNA"/>
</dbReference>
<organism evidence="4 5">
    <name type="scientific">Bacteroides luti</name>
    <dbReference type="NCBI Taxonomy" id="1297750"/>
    <lineage>
        <taxon>Bacteria</taxon>
        <taxon>Pseudomonadati</taxon>
        <taxon>Bacteroidota</taxon>
        <taxon>Bacteroidia</taxon>
        <taxon>Bacteroidales</taxon>
        <taxon>Bacteroidaceae</taxon>
        <taxon>Bacteroides</taxon>
    </lineage>
</organism>
<evidence type="ECO:0000313" key="4">
    <source>
        <dbReference type="EMBL" id="SHF39563.1"/>
    </source>
</evidence>
<dbReference type="SUPFAM" id="SSF53474">
    <property type="entry name" value="alpha/beta-Hydrolases"/>
    <property type="match status" value="1"/>
</dbReference>
<evidence type="ECO:0000256" key="1">
    <source>
        <dbReference type="ARBA" id="ARBA00038184"/>
    </source>
</evidence>
<dbReference type="Pfam" id="PF20434">
    <property type="entry name" value="BD-FAE"/>
    <property type="match status" value="1"/>
</dbReference>
<dbReference type="PANTHER" id="PTHR11852">
    <property type="entry name" value="PLATELET-ACTIVATING FACTOR ACETYLHYDROLASE"/>
    <property type="match status" value="1"/>
</dbReference>
<keyword evidence="5" id="KW-1185">Reference proteome</keyword>
<sequence>MQNKEHSCSVNTIGKIYSQKFDLKMKSFNRLSLAIILFITVSVFSKGAESSVNVKRAARTNYVSLDGQSLPKGNAIGKDGEIHKVDVPLLHLVRTKSGLHKGTVLLIPGGDYETLKLKSECESTTRFLNAQNFDVAVLEYRVGSDIQTRNMALTDALKAFRLLKGNKNLQGLNTDHLLAMGFASGGHLAAKAVQRMNKKEQPDELILISPSYMNETLAGTVYAAVLPPLEPVGRLLTIVPDNGDKAWVKSCEEYTKTWIGYDGKASCYSQKDNVYVCGKDTIALDGNFKLSGILKKFLEAKPETEKTAQNPATVPVEGYNHKRHADKLALVAKDKYDLIMIGNSITNNFEKPQYQSVWNQFFAPRKALNLGFSGYRTENLIWNIQNGELEGQSPKVVVLEIGTNNIDEVHYPTRHTAGQLAGGIEAVVKLLREKLPDSKIIMMRCFPGCYGGPNPTSHRMILERASDLVSRIADGKHVFYCDVNHVFLNMNGSINHDMMSDWLHPSPAGAKAWAQAMEPLLSELMGDKSLDTEISSNTAIVPASKLENDSYDWWARHADVLAIKDSINPEVVLIGNSITHFWGGLPQLKYADGRLRTPNGAETWNALFKDYRVLNLGFGWDRTQNVLWRLDHGEIDRLHPRTIILHIGTNNTSETKNARMNTAPEIVEGIRAICMRLRSKVPGAKIVLMSVFPREHEPTHPRRILINEINRNLETFAKENNITLLNIGPKMLEADGTLPKEIAPDFCHPTEKGYQIWADVIRPLISKP</sequence>
<keyword evidence="4" id="KW-0378">Hydrolase</keyword>